<dbReference type="Proteomes" id="UP000015102">
    <property type="component" value="Unassembled WGS sequence"/>
</dbReference>
<reference evidence="2" key="1">
    <citation type="submission" date="2013-02" db="EMBL/GenBank/DDBJ databases">
        <authorList>
            <person name="Hughes D."/>
        </authorList>
    </citation>
    <scope>NUCLEOTIDE SEQUENCE</scope>
    <source>
        <strain>Durham</strain>
        <strain evidence="2">NC isolate 2 -- Noor lab</strain>
    </source>
</reference>
<keyword evidence="2" id="KW-1185">Reference proteome</keyword>
<reference evidence="1" key="2">
    <citation type="submission" date="2015-06" db="UniProtKB">
        <authorList>
            <consortium name="EnsemblMetazoa"/>
        </authorList>
    </citation>
    <scope>IDENTIFICATION</scope>
</reference>
<dbReference type="HOGENOM" id="CLU_2870157_0_0_1"/>
<dbReference type="EnsemblMetazoa" id="MESCA005508-RA">
    <property type="protein sequence ID" value="MESCA005508-PA"/>
    <property type="gene ID" value="MESCA005508"/>
</dbReference>
<dbReference type="AlphaFoldDB" id="T1GPH8"/>
<accession>T1GPH8</accession>
<organism evidence="1 2">
    <name type="scientific">Megaselia scalaris</name>
    <name type="common">Humpbacked fly</name>
    <name type="synonym">Phora scalaris</name>
    <dbReference type="NCBI Taxonomy" id="36166"/>
    <lineage>
        <taxon>Eukaryota</taxon>
        <taxon>Metazoa</taxon>
        <taxon>Ecdysozoa</taxon>
        <taxon>Arthropoda</taxon>
        <taxon>Hexapoda</taxon>
        <taxon>Insecta</taxon>
        <taxon>Pterygota</taxon>
        <taxon>Neoptera</taxon>
        <taxon>Endopterygota</taxon>
        <taxon>Diptera</taxon>
        <taxon>Brachycera</taxon>
        <taxon>Muscomorpha</taxon>
        <taxon>Platypezoidea</taxon>
        <taxon>Phoridae</taxon>
        <taxon>Megaseliini</taxon>
        <taxon>Megaselia</taxon>
    </lineage>
</organism>
<sequence>MFKQLNSCGLGLRPVYRSNVQQECYECSSNLCNANSISPNNGSSSLSFGYLYIFVVGVLSKMFV</sequence>
<dbReference type="EMBL" id="CAQQ02094062">
    <property type="status" value="NOT_ANNOTATED_CDS"/>
    <property type="molecule type" value="Genomic_DNA"/>
</dbReference>
<evidence type="ECO:0000313" key="2">
    <source>
        <dbReference type="Proteomes" id="UP000015102"/>
    </source>
</evidence>
<name>T1GPH8_MEGSC</name>
<protein>
    <submittedName>
        <fullName evidence="1">Uncharacterized protein</fullName>
    </submittedName>
</protein>
<proteinExistence type="predicted"/>
<evidence type="ECO:0000313" key="1">
    <source>
        <dbReference type="EnsemblMetazoa" id="MESCA005508-PA"/>
    </source>
</evidence>